<gene>
    <name evidence="8" type="ORF">Purlil1_3365</name>
</gene>
<protein>
    <recommendedName>
        <fullName evidence="7">Rhodopsin domain-containing protein</fullName>
    </recommendedName>
</protein>
<evidence type="ECO:0000256" key="5">
    <source>
        <dbReference type="SAM" id="Phobius"/>
    </source>
</evidence>
<evidence type="ECO:0000313" key="8">
    <source>
        <dbReference type="EMBL" id="KAK4092112.1"/>
    </source>
</evidence>
<keyword evidence="4 5" id="KW-0472">Membrane</keyword>
<proteinExistence type="predicted"/>
<sequence>MTPTPASAAEAWTLLAVDLSVMLLRTCSPFRSVGFKGLRADTGLLRLVFRDRQMHPEQCSRRPLTHGFRGQILNAGETGLAYSVDFHAHGLAHNGMTDAQRALLSPDSEEFRSRYACKRRLKPSIAIYRAETRGFVSAHGHRLQVLTGITWSACISASSRLVGLDMVDSMLSEVNLLLACRPLYKCWQIYPDPGTANRSHLSVRTGVCQPAVSHQVIWIYFTFNVLTDLYLISIPVLMLWKAALRPLNKVGLILLFRGGLFIMICPRSGAFFLSRYAAKPSPCHRWGLIKIVEARGWRAASGGIMGSPGIVRRRRHDQLASGGPAAEAMAYIGSWIHAVDTLVQKVGQVSYQMNPIPNTTFSESEERMMEDARLQNAIVDVVVLHQLPSAEERSVDLPVAGGPSLTVKMKGEMESPSAPSRDWRGGAASTEYYRLYLTAKVLHLMCYWWRDPQDAPRLNWQAVASFMGRRGSSQGRNKCSRMSPFRQQWCTLCSYGRHPFKVRSFLRRALIPETAVGTAQRTMTAKSAPSAVAEASTLESGSSDDTRPVKKTWYRSTLFNAFVIGIVGFLAPGLWNAMNALGAGGAQEPFLINAANALVFGLMGFLCLFGGPIANRIGLDWTLFLGAVGYPIYSAGLYTNNRFGNVWLVLVGAAACGISAGLFWASEGAVALGYPEPEKRGKYMNIWLWFRTGGPLLGGVIVLALNHSAEAKKKGKVDAHTYLIFVALQCLAAPVALLLSPPDKVQRTDGSKVIVRAEKSLKAEFAALWKASLRKDILLLLPIFWASYFNQYNGNFQTYYFGVRARALIGFVSNFGTLLSSQLMSMLLDWKKFSVKKRIIIGFWYSLVLHIVAWVYGWVIQEKYTANPPAWDWEDAGFVEGFFVLLLWDFARQALQNWLYYFLATKTDNISELSRFCGILRGQESFAQAVSFGLNTKKWHGGRVPLAVNTILLGLSVLPTWLAVKGHVPVETPKYVAPQQESEEDVPLGSAKIGVDEKTEVAGAESSRGNAGGI</sequence>
<evidence type="ECO:0000256" key="1">
    <source>
        <dbReference type="ARBA" id="ARBA00004141"/>
    </source>
</evidence>
<dbReference type="InterPro" id="IPR011701">
    <property type="entry name" value="MFS"/>
</dbReference>
<dbReference type="InterPro" id="IPR036259">
    <property type="entry name" value="MFS_trans_sf"/>
</dbReference>
<evidence type="ECO:0000256" key="2">
    <source>
        <dbReference type="ARBA" id="ARBA00022692"/>
    </source>
</evidence>
<organism evidence="8 9">
    <name type="scientific">Purpureocillium lilacinum</name>
    <name type="common">Paecilomyces lilacinus</name>
    <dbReference type="NCBI Taxonomy" id="33203"/>
    <lineage>
        <taxon>Eukaryota</taxon>
        <taxon>Fungi</taxon>
        <taxon>Dikarya</taxon>
        <taxon>Ascomycota</taxon>
        <taxon>Pezizomycotina</taxon>
        <taxon>Sordariomycetes</taxon>
        <taxon>Hypocreomycetidae</taxon>
        <taxon>Hypocreales</taxon>
        <taxon>Ophiocordycipitaceae</taxon>
        <taxon>Purpureocillium</taxon>
    </lineage>
</organism>
<feature type="transmembrane region" description="Helical" evidence="5">
    <location>
        <begin position="557"/>
        <end position="578"/>
    </location>
</feature>
<evidence type="ECO:0000256" key="3">
    <source>
        <dbReference type="ARBA" id="ARBA00022989"/>
    </source>
</evidence>
<dbReference type="Pfam" id="PF20684">
    <property type="entry name" value="Fung_rhodopsin"/>
    <property type="match status" value="1"/>
</dbReference>
<feature type="signal peptide" evidence="6">
    <location>
        <begin position="1"/>
        <end position="29"/>
    </location>
</feature>
<comment type="subcellular location">
    <subcellularLocation>
        <location evidence="1">Membrane</location>
        <topology evidence="1">Multi-pass membrane protein</topology>
    </subcellularLocation>
</comment>
<dbReference type="EMBL" id="JAWRVI010000009">
    <property type="protein sequence ID" value="KAK4092112.1"/>
    <property type="molecule type" value="Genomic_DNA"/>
</dbReference>
<evidence type="ECO:0000259" key="7">
    <source>
        <dbReference type="Pfam" id="PF20684"/>
    </source>
</evidence>
<dbReference type="Pfam" id="PF07690">
    <property type="entry name" value="MFS_1"/>
    <property type="match status" value="1"/>
</dbReference>
<dbReference type="InterPro" id="IPR049326">
    <property type="entry name" value="Rhodopsin_dom_fungi"/>
</dbReference>
<keyword evidence="2 5" id="KW-0812">Transmembrane</keyword>
<feature type="transmembrane region" description="Helical" evidence="5">
    <location>
        <begin position="645"/>
        <end position="665"/>
    </location>
</feature>
<evidence type="ECO:0000313" key="9">
    <source>
        <dbReference type="Proteomes" id="UP001287286"/>
    </source>
</evidence>
<keyword evidence="6" id="KW-0732">Signal</keyword>
<feature type="transmembrane region" description="Helical" evidence="5">
    <location>
        <begin position="719"/>
        <end position="739"/>
    </location>
</feature>
<evidence type="ECO:0000256" key="4">
    <source>
        <dbReference type="ARBA" id="ARBA00023136"/>
    </source>
</evidence>
<keyword evidence="3 5" id="KW-1133">Transmembrane helix</keyword>
<keyword evidence="9" id="KW-1185">Reference proteome</keyword>
<feature type="chain" id="PRO_5045914989" description="Rhodopsin domain-containing protein" evidence="6">
    <location>
        <begin position="30"/>
        <end position="1014"/>
    </location>
</feature>
<reference evidence="8 9" key="1">
    <citation type="journal article" date="2024" name="Microbiol. Resour. Announc.">
        <title>Genome annotations for the ascomycete fungi Trichoderma harzianum, Trichoderma aggressivum, and Purpureocillium lilacinum.</title>
        <authorList>
            <person name="Beijen E.P.W."/>
            <person name="Ohm R.A."/>
        </authorList>
    </citation>
    <scope>NUCLEOTIDE SEQUENCE [LARGE SCALE GENOMIC DNA]</scope>
    <source>
        <strain evidence="8 9">CBS 150709</strain>
    </source>
</reference>
<dbReference type="PANTHER" id="PTHR23294:SF19">
    <property type="entry name" value="DUF895 DOMAIN MEMBRANE PROTEIN-RELATED"/>
    <property type="match status" value="1"/>
</dbReference>
<comment type="caution">
    <text evidence="8">The sequence shown here is derived from an EMBL/GenBank/DDBJ whole genome shotgun (WGS) entry which is preliminary data.</text>
</comment>
<dbReference type="Gene3D" id="1.20.1250.20">
    <property type="entry name" value="MFS general substrate transporter like domains"/>
    <property type="match status" value="1"/>
</dbReference>
<feature type="transmembrane region" description="Helical" evidence="5">
    <location>
        <begin position="621"/>
        <end position="639"/>
    </location>
</feature>
<feature type="domain" description="Rhodopsin" evidence="7">
    <location>
        <begin position="176"/>
        <end position="265"/>
    </location>
</feature>
<feature type="transmembrane region" description="Helical" evidence="5">
    <location>
        <begin position="590"/>
        <end position="609"/>
    </location>
</feature>
<feature type="transmembrane region" description="Helical" evidence="5">
    <location>
        <begin position="217"/>
        <end position="240"/>
    </location>
</feature>
<dbReference type="InterPro" id="IPR051617">
    <property type="entry name" value="UNC-93-like_regulator"/>
</dbReference>
<evidence type="ECO:0000256" key="6">
    <source>
        <dbReference type="SAM" id="SignalP"/>
    </source>
</evidence>
<feature type="transmembrane region" description="Helical" evidence="5">
    <location>
        <begin position="839"/>
        <end position="859"/>
    </location>
</feature>
<name>A0ABR0C7C7_PURLI</name>
<feature type="transmembrane region" description="Helical" evidence="5">
    <location>
        <begin position="686"/>
        <end position="707"/>
    </location>
</feature>
<dbReference type="PANTHER" id="PTHR23294">
    <property type="entry name" value="ET TRANSLATION PRODUCT-RELATED"/>
    <property type="match status" value="1"/>
</dbReference>
<feature type="transmembrane region" description="Helical" evidence="5">
    <location>
        <begin position="805"/>
        <end position="827"/>
    </location>
</feature>
<dbReference type="Proteomes" id="UP001287286">
    <property type="component" value="Unassembled WGS sequence"/>
</dbReference>
<accession>A0ABR0C7C7</accession>
<dbReference type="SUPFAM" id="SSF103473">
    <property type="entry name" value="MFS general substrate transporter"/>
    <property type="match status" value="1"/>
</dbReference>